<feature type="compositionally biased region" description="Polar residues" evidence="1">
    <location>
        <begin position="203"/>
        <end position="213"/>
    </location>
</feature>
<name>A0A6P3DZ60_BOMIM</name>
<evidence type="ECO:0000313" key="3">
    <source>
        <dbReference type="Proteomes" id="UP000515180"/>
    </source>
</evidence>
<dbReference type="GeneID" id="100740544"/>
<protein>
    <submittedName>
        <fullName evidence="4">Filaggrin-like</fullName>
    </submittedName>
</protein>
<dbReference type="RefSeq" id="XP_003491555.1">
    <property type="nucleotide sequence ID" value="XM_003491507.3"/>
</dbReference>
<feature type="compositionally biased region" description="Basic and acidic residues" evidence="1">
    <location>
        <begin position="169"/>
        <end position="195"/>
    </location>
</feature>
<feature type="chain" id="PRO_5028326596" evidence="2">
    <location>
        <begin position="21"/>
        <end position="245"/>
    </location>
</feature>
<feature type="region of interest" description="Disordered" evidence="1">
    <location>
        <begin position="131"/>
        <end position="245"/>
    </location>
</feature>
<proteinExistence type="predicted"/>
<organism evidence="3 4">
    <name type="scientific">Bombus impatiens</name>
    <name type="common">Bumblebee</name>
    <dbReference type="NCBI Taxonomy" id="132113"/>
    <lineage>
        <taxon>Eukaryota</taxon>
        <taxon>Metazoa</taxon>
        <taxon>Ecdysozoa</taxon>
        <taxon>Arthropoda</taxon>
        <taxon>Hexapoda</taxon>
        <taxon>Insecta</taxon>
        <taxon>Pterygota</taxon>
        <taxon>Neoptera</taxon>
        <taxon>Endopterygota</taxon>
        <taxon>Hymenoptera</taxon>
        <taxon>Apocrita</taxon>
        <taxon>Aculeata</taxon>
        <taxon>Apoidea</taxon>
        <taxon>Anthophila</taxon>
        <taxon>Apidae</taxon>
        <taxon>Bombus</taxon>
        <taxon>Pyrobombus</taxon>
    </lineage>
</organism>
<keyword evidence="3" id="KW-1185">Reference proteome</keyword>
<feature type="compositionally biased region" description="Basic and acidic residues" evidence="1">
    <location>
        <begin position="131"/>
        <end position="157"/>
    </location>
</feature>
<sequence>MWRGPVVVLLLLVCRDSLEAGDRDDDASVDELLRRDVREPAWSTFATKVEDLLGEGNSPEKEKTGKKGAKNASGKSDEGGYYKTYGSDAEGEKGYLTATYSKGNHGYKSLDTFHKQDGDKYAFEKHVAYGKARADKKSSHNDEAASRSRKAGDHEGADTIVDAHYATNEGDHHDGGEEHDAEANDHGSYTHEDGAHYMAHGPESSSYGHSESYTDGEGEHSSYGSYSSYSRGSGHEHGGDGDHYY</sequence>
<evidence type="ECO:0000256" key="2">
    <source>
        <dbReference type="SAM" id="SignalP"/>
    </source>
</evidence>
<feature type="signal peptide" evidence="2">
    <location>
        <begin position="1"/>
        <end position="20"/>
    </location>
</feature>
<dbReference type="Proteomes" id="UP000515180">
    <property type="component" value="Unplaced"/>
</dbReference>
<reference evidence="4" key="1">
    <citation type="submission" date="2025-08" db="UniProtKB">
        <authorList>
            <consortium name="RefSeq"/>
        </authorList>
    </citation>
    <scope>IDENTIFICATION</scope>
</reference>
<feature type="region of interest" description="Disordered" evidence="1">
    <location>
        <begin position="49"/>
        <end position="89"/>
    </location>
</feature>
<evidence type="ECO:0000313" key="4">
    <source>
        <dbReference type="RefSeq" id="XP_003491555.1"/>
    </source>
</evidence>
<feature type="compositionally biased region" description="Basic and acidic residues" evidence="1">
    <location>
        <begin position="233"/>
        <end position="245"/>
    </location>
</feature>
<evidence type="ECO:0000256" key="1">
    <source>
        <dbReference type="SAM" id="MobiDB-lite"/>
    </source>
</evidence>
<dbReference type="AlphaFoldDB" id="A0A6P3DZ60"/>
<dbReference type="OMA" id="KQDGDKY"/>
<feature type="compositionally biased region" description="Low complexity" evidence="1">
    <location>
        <begin position="221"/>
        <end position="232"/>
    </location>
</feature>
<dbReference type="KEGG" id="bim:100740544"/>
<keyword evidence="2" id="KW-0732">Signal</keyword>
<gene>
    <name evidence="4" type="primary">LOC100740544</name>
</gene>
<accession>A0A6P3DZ60</accession>
<dbReference type="OrthoDB" id="8193799at2759"/>